<keyword evidence="3 7" id="KW-1133">Transmembrane helix</keyword>
<evidence type="ECO:0000256" key="4">
    <source>
        <dbReference type="ARBA" id="ARBA00023136"/>
    </source>
</evidence>
<keyword evidence="4 7" id="KW-0472">Membrane</keyword>
<dbReference type="GO" id="GO:0016020">
    <property type="term" value="C:membrane"/>
    <property type="evidence" value="ECO:0007669"/>
    <property type="project" value="UniProtKB-SubCell"/>
</dbReference>
<dbReference type="Pfam" id="PF26158">
    <property type="entry name" value="Claudin_TMEM179-179B"/>
    <property type="match status" value="1"/>
</dbReference>
<dbReference type="EMBL" id="BLXT01004553">
    <property type="protein sequence ID" value="GFO14344.1"/>
    <property type="molecule type" value="Genomic_DNA"/>
</dbReference>
<comment type="subcellular location">
    <subcellularLocation>
        <location evidence="1">Membrane</location>
        <topology evidence="1">Multi-pass membrane protein</topology>
    </subcellularLocation>
</comment>
<dbReference type="PANTHER" id="PTHR31872">
    <property type="entry name" value="TRANSMEMBRANE PROTEIN 179"/>
    <property type="match status" value="1"/>
</dbReference>
<proteinExistence type="inferred from homology"/>
<evidence type="ECO:0000256" key="5">
    <source>
        <dbReference type="ARBA" id="ARBA00093776"/>
    </source>
</evidence>
<gene>
    <name evidence="8" type="ORF">PoB_004084900</name>
</gene>
<keyword evidence="2 7" id="KW-0812">Transmembrane</keyword>
<evidence type="ECO:0000313" key="9">
    <source>
        <dbReference type="Proteomes" id="UP000735302"/>
    </source>
</evidence>
<reference evidence="8 9" key="1">
    <citation type="journal article" date="2021" name="Elife">
        <title>Chloroplast acquisition without the gene transfer in kleptoplastic sea slugs, Plakobranchus ocellatus.</title>
        <authorList>
            <person name="Maeda T."/>
            <person name="Takahashi S."/>
            <person name="Yoshida T."/>
            <person name="Shimamura S."/>
            <person name="Takaki Y."/>
            <person name="Nagai Y."/>
            <person name="Toyoda A."/>
            <person name="Suzuki Y."/>
            <person name="Arimoto A."/>
            <person name="Ishii H."/>
            <person name="Satoh N."/>
            <person name="Nishiyama T."/>
            <person name="Hasebe M."/>
            <person name="Maruyama T."/>
            <person name="Minagawa J."/>
            <person name="Obokata J."/>
            <person name="Shigenobu S."/>
        </authorList>
    </citation>
    <scope>NUCLEOTIDE SEQUENCE [LARGE SCALE GENOMIC DNA]</scope>
</reference>
<dbReference type="AlphaFoldDB" id="A0AAV4B2S9"/>
<feature type="region of interest" description="Disordered" evidence="6">
    <location>
        <begin position="209"/>
        <end position="239"/>
    </location>
</feature>
<dbReference type="InterPro" id="IPR059010">
    <property type="entry name" value="TMEM179-179B"/>
</dbReference>
<organism evidence="8 9">
    <name type="scientific">Plakobranchus ocellatus</name>
    <dbReference type="NCBI Taxonomy" id="259542"/>
    <lineage>
        <taxon>Eukaryota</taxon>
        <taxon>Metazoa</taxon>
        <taxon>Spiralia</taxon>
        <taxon>Lophotrochozoa</taxon>
        <taxon>Mollusca</taxon>
        <taxon>Gastropoda</taxon>
        <taxon>Heterobranchia</taxon>
        <taxon>Euthyneura</taxon>
        <taxon>Panpulmonata</taxon>
        <taxon>Sacoglossa</taxon>
        <taxon>Placobranchoidea</taxon>
        <taxon>Plakobranchidae</taxon>
        <taxon>Plakobranchus</taxon>
    </lineage>
</organism>
<evidence type="ECO:0000256" key="2">
    <source>
        <dbReference type="ARBA" id="ARBA00022692"/>
    </source>
</evidence>
<feature type="transmembrane region" description="Helical" evidence="7">
    <location>
        <begin position="103"/>
        <end position="129"/>
    </location>
</feature>
<evidence type="ECO:0000256" key="3">
    <source>
        <dbReference type="ARBA" id="ARBA00022989"/>
    </source>
</evidence>
<name>A0AAV4B2S9_9GAST</name>
<evidence type="ECO:0000256" key="7">
    <source>
        <dbReference type="SAM" id="Phobius"/>
    </source>
</evidence>
<feature type="transmembrane region" description="Helical" evidence="7">
    <location>
        <begin position="12"/>
        <end position="34"/>
    </location>
</feature>
<comment type="similarity">
    <text evidence="5">Belongs to the TMEM179 family.</text>
</comment>
<keyword evidence="9" id="KW-1185">Reference proteome</keyword>
<feature type="transmembrane region" description="Helical" evidence="7">
    <location>
        <begin position="180"/>
        <end position="201"/>
    </location>
</feature>
<dbReference type="InterPro" id="IPR029673">
    <property type="entry name" value="TMEM179"/>
</dbReference>
<dbReference type="Proteomes" id="UP000735302">
    <property type="component" value="Unassembled WGS sequence"/>
</dbReference>
<accession>A0AAV4B2S9</accession>
<sequence>MATYDIQVVVQASIYFVTVIFGFVVAVPLGLTVIEFDQHCVLYTKFKWVNASYATYELSNEMVCNFPVLTAVFCCILYCAAVGLYFLYAACRSNDPNVGFQMWVMPFLLANALILILMFIACCIMSVGIKTTCDSFLKGKDKGNKIENCADAATKFDWNAGKKTDYNYSNFYSYSKTSEVAGWMTFLIWLVQMAFGVLRYVRNRRQRSADMGYEDEDTQRKSSSGPSDLENFAAANPSA</sequence>
<protein>
    <submittedName>
        <fullName evidence="8">Transmembrane protein 179-like</fullName>
    </submittedName>
</protein>
<evidence type="ECO:0000256" key="6">
    <source>
        <dbReference type="SAM" id="MobiDB-lite"/>
    </source>
</evidence>
<evidence type="ECO:0000313" key="8">
    <source>
        <dbReference type="EMBL" id="GFO14344.1"/>
    </source>
</evidence>
<evidence type="ECO:0000256" key="1">
    <source>
        <dbReference type="ARBA" id="ARBA00004141"/>
    </source>
</evidence>
<dbReference type="PANTHER" id="PTHR31872:SF7">
    <property type="entry name" value="TRANSMEMBRANE PROTEIN 179B-LIKE"/>
    <property type="match status" value="1"/>
</dbReference>
<feature type="transmembrane region" description="Helical" evidence="7">
    <location>
        <begin position="68"/>
        <end position="91"/>
    </location>
</feature>
<comment type="caution">
    <text evidence="8">The sequence shown here is derived from an EMBL/GenBank/DDBJ whole genome shotgun (WGS) entry which is preliminary data.</text>
</comment>